<name>A0A0D1YP18_9EURO</name>
<dbReference type="EMBL" id="KN846951">
    <property type="protein sequence ID" value="KIV84567.1"/>
    <property type="molecule type" value="Genomic_DNA"/>
</dbReference>
<accession>A0A0D1YP18</accession>
<proteinExistence type="predicted"/>
<evidence type="ECO:0000256" key="1">
    <source>
        <dbReference type="SAM" id="MobiDB-lite"/>
    </source>
</evidence>
<dbReference type="AlphaFoldDB" id="A0A0D1YP18"/>
<protein>
    <submittedName>
        <fullName evidence="2">Uncharacterized protein</fullName>
    </submittedName>
</protein>
<reference evidence="2 3" key="1">
    <citation type="submission" date="2015-01" db="EMBL/GenBank/DDBJ databases">
        <title>The Genome Sequence of Exophiala sideris CBS121828.</title>
        <authorList>
            <consortium name="The Broad Institute Genomics Platform"/>
            <person name="Cuomo C."/>
            <person name="de Hoog S."/>
            <person name="Gorbushina A."/>
            <person name="Stielow B."/>
            <person name="Teixiera M."/>
            <person name="Abouelleil A."/>
            <person name="Chapman S.B."/>
            <person name="Priest M."/>
            <person name="Young S.K."/>
            <person name="Wortman J."/>
            <person name="Nusbaum C."/>
            <person name="Birren B."/>
        </authorList>
    </citation>
    <scope>NUCLEOTIDE SEQUENCE [LARGE SCALE GENOMIC DNA]</scope>
    <source>
        <strain evidence="2 3">CBS 121828</strain>
    </source>
</reference>
<evidence type="ECO:0000313" key="3">
    <source>
        <dbReference type="Proteomes" id="UP000053599"/>
    </source>
</evidence>
<feature type="region of interest" description="Disordered" evidence="1">
    <location>
        <begin position="1"/>
        <end position="28"/>
    </location>
</feature>
<dbReference type="HOGENOM" id="CLU_2359759_0_0_1"/>
<gene>
    <name evidence="2" type="ORF">PV11_00340</name>
</gene>
<feature type="compositionally biased region" description="Polar residues" evidence="1">
    <location>
        <begin position="13"/>
        <end position="28"/>
    </location>
</feature>
<organism evidence="2 3">
    <name type="scientific">Exophiala sideris</name>
    <dbReference type="NCBI Taxonomy" id="1016849"/>
    <lineage>
        <taxon>Eukaryota</taxon>
        <taxon>Fungi</taxon>
        <taxon>Dikarya</taxon>
        <taxon>Ascomycota</taxon>
        <taxon>Pezizomycotina</taxon>
        <taxon>Eurotiomycetes</taxon>
        <taxon>Chaetothyriomycetidae</taxon>
        <taxon>Chaetothyriales</taxon>
        <taxon>Herpotrichiellaceae</taxon>
        <taxon>Exophiala</taxon>
    </lineage>
</organism>
<evidence type="ECO:0000313" key="2">
    <source>
        <dbReference type="EMBL" id="KIV84567.1"/>
    </source>
</evidence>
<sequence>MSNSVIEGEKESSTTVEHTQALSKSLTLSTDDEAPVARGVDAEEIPSGYWLSFRFLGSTISIVLLAKTTRRTHVPSPDGTQAYIKGNVLSETLAKS</sequence>
<dbReference type="Proteomes" id="UP000053599">
    <property type="component" value="Unassembled WGS sequence"/>
</dbReference>